<reference evidence="2 3" key="1">
    <citation type="submission" date="2024-10" db="EMBL/GenBank/DDBJ databases">
        <title>The Natural Products Discovery Center: Release of the First 8490 Sequenced Strains for Exploring Actinobacteria Biosynthetic Diversity.</title>
        <authorList>
            <person name="Kalkreuter E."/>
            <person name="Kautsar S.A."/>
            <person name="Yang D."/>
            <person name="Bader C.D."/>
            <person name="Teijaro C.N."/>
            <person name="Fluegel L."/>
            <person name="Davis C.M."/>
            <person name="Simpson J.R."/>
            <person name="Lauterbach L."/>
            <person name="Steele A.D."/>
            <person name="Gui C."/>
            <person name="Meng S."/>
            <person name="Li G."/>
            <person name="Viehrig K."/>
            <person name="Ye F."/>
            <person name="Su P."/>
            <person name="Kiefer A.F."/>
            <person name="Nichols A."/>
            <person name="Cepeda A.J."/>
            <person name="Yan W."/>
            <person name="Fan B."/>
            <person name="Jiang Y."/>
            <person name="Adhikari A."/>
            <person name="Zheng C.-J."/>
            <person name="Schuster L."/>
            <person name="Cowan T.M."/>
            <person name="Smanski M.J."/>
            <person name="Chevrette M.G."/>
            <person name="De Carvalho L.P.S."/>
            <person name="Shen B."/>
        </authorList>
    </citation>
    <scope>NUCLEOTIDE SEQUENCE [LARGE SCALE GENOMIC DNA]</scope>
    <source>
        <strain evidence="2 3">NPDC002593</strain>
    </source>
</reference>
<gene>
    <name evidence="2" type="ORF">ACFYXQ_02020</name>
</gene>
<keyword evidence="3" id="KW-1185">Reference proteome</keyword>
<accession>A0ABW6RU69</accession>
<evidence type="ECO:0000256" key="1">
    <source>
        <dbReference type="SAM" id="MobiDB-lite"/>
    </source>
</evidence>
<comment type="caution">
    <text evidence="2">The sequence shown here is derived from an EMBL/GenBank/DDBJ whole genome shotgun (WGS) entry which is preliminary data.</text>
</comment>
<protein>
    <submittedName>
        <fullName evidence="2">Uncharacterized protein</fullName>
    </submittedName>
</protein>
<dbReference type="RefSeq" id="WP_387402432.1">
    <property type="nucleotide sequence ID" value="NZ_JBIAQY010000001.1"/>
</dbReference>
<evidence type="ECO:0000313" key="2">
    <source>
        <dbReference type="EMBL" id="MFF3566539.1"/>
    </source>
</evidence>
<proteinExistence type="predicted"/>
<sequence>MTTAEMATYAYDQIDQARAELDEPEASSADFGFSGPAETAAAVRSATRKPVE</sequence>
<dbReference type="Proteomes" id="UP001601992">
    <property type="component" value="Unassembled WGS sequence"/>
</dbReference>
<evidence type="ECO:0000313" key="3">
    <source>
        <dbReference type="Proteomes" id="UP001601992"/>
    </source>
</evidence>
<organism evidence="2 3">
    <name type="scientific">Nocardia jiangxiensis</name>
    <dbReference type="NCBI Taxonomy" id="282685"/>
    <lineage>
        <taxon>Bacteria</taxon>
        <taxon>Bacillati</taxon>
        <taxon>Actinomycetota</taxon>
        <taxon>Actinomycetes</taxon>
        <taxon>Mycobacteriales</taxon>
        <taxon>Nocardiaceae</taxon>
        <taxon>Nocardia</taxon>
    </lineage>
</organism>
<feature type="region of interest" description="Disordered" evidence="1">
    <location>
        <begin position="19"/>
        <end position="52"/>
    </location>
</feature>
<dbReference type="EMBL" id="JBIAQY010000001">
    <property type="protein sequence ID" value="MFF3566539.1"/>
    <property type="molecule type" value="Genomic_DNA"/>
</dbReference>
<name>A0ABW6RU69_9NOCA</name>